<organism evidence="1 2">
    <name type="scientific">Bosea vaviloviae</name>
    <dbReference type="NCBI Taxonomy" id="1526658"/>
    <lineage>
        <taxon>Bacteria</taxon>
        <taxon>Pseudomonadati</taxon>
        <taxon>Pseudomonadota</taxon>
        <taxon>Alphaproteobacteria</taxon>
        <taxon>Hyphomicrobiales</taxon>
        <taxon>Boseaceae</taxon>
        <taxon>Bosea</taxon>
    </lineage>
</organism>
<dbReference type="EMBL" id="LGSZ01000022">
    <property type="protein sequence ID" value="KPH82227.1"/>
    <property type="molecule type" value="Genomic_DNA"/>
</dbReference>
<dbReference type="RefSeq" id="WP_054207890.1">
    <property type="nucleotide sequence ID" value="NZ_LGSZ01000022.1"/>
</dbReference>
<proteinExistence type="predicted"/>
<dbReference type="AlphaFoldDB" id="A0A0N0MCH8"/>
<keyword evidence="2" id="KW-1185">Reference proteome</keyword>
<protein>
    <submittedName>
        <fullName evidence="1">Uncharacterized protein</fullName>
    </submittedName>
</protein>
<dbReference type="PATRIC" id="fig|1526658.3.peg.3301"/>
<evidence type="ECO:0000313" key="2">
    <source>
        <dbReference type="Proteomes" id="UP000037822"/>
    </source>
</evidence>
<comment type="caution">
    <text evidence="1">The sequence shown here is derived from an EMBL/GenBank/DDBJ whole genome shotgun (WGS) entry which is preliminary data.</text>
</comment>
<gene>
    <name evidence="1" type="ORF">AE618_04820</name>
</gene>
<name>A0A0N0MCH8_9HYPH</name>
<sequence>MSSHLVRCATHGSDTAAFVCSHLVETLRDGEARGVFWSRDHDGCINAYCSRCADAIDDNGGELTSDIETKFDIQLICEACFTKIAHSNGLREFN</sequence>
<reference evidence="1 2" key="1">
    <citation type="submission" date="2015-07" db="EMBL/GenBank/DDBJ databases">
        <title>Whole genome sequencing of Bosea vaviloviae isolated from cave pool.</title>
        <authorList>
            <person name="Tan N.E.H."/>
            <person name="Lee Y.P."/>
            <person name="Gan H.M."/>
            <person name="Barton H."/>
            <person name="Savka M.A."/>
        </authorList>
    </citation>
    <scope>NUCLEOTIDE SEQUENCE [LARGE SCALE GENOMIC DNA]</scope>
    <source>
        <strain evidence="1 2">SD260</strain>
    </source>
</reference>
<accession>A0A0N0MCH8</accession>
<dbReference type="Proteomes" id="UP000037822">
    <property type="component" value="Unassembled WGS sequence"/>
</dbReference>
<evidence type="ECO:0000313" key="1">
    <source>
        <dbReference type="EMBL" id="KPH82227.1"/>
    </source>
</evidence>